<dbReference type="Pfam" id="PF21983">
    <property type="entry name" value="NikA-like"/>
    <property type="match status" value="1"/>
</dbReference>
<evidence type="ECO:0000313" key="1">
    <source>
        <dbReference type="EMBL" id="CRY97242.1"/>
    </source>
</evidence>
<dbReference type="AlphaFoldDB" id="A0A0H5QNA3"/>
<dbReference type="InterPro" id="IPR053842">
    <property type="entry name" value="NikA-like"/>
</dbReference>
<accession>A0A0H5QNA3</accession>
<reference evidence="1" key="1">
    <citation type="submission" date="2015-06" db="EMBL/GenBank/DDBJ databases">
        <authorList>
            <person name="Joergensen T."/>
        </authorList>
    </citation>
    <scope>NUCLEOTIDE SEQUENCE</scope>
    <source>
        <strain evidence="1">RGFK1437</strain>
    </source>
</reference>
<organism evidence="1">
    <name type="scientific">uncultured prokaryote</name>
    <dbReference type="NCBI Taxonomy" id="198431"/>
    <lineage>
        <taxon>unclassified sequences</taxon>
        <taxon>environmental samples</taxon>
    </lineage>
</organism>
<sequence>MIDQKKDRRITVRISSSDYEYLAAVAYMAGMNVSKYLRMIAQASISAAKVQEQKGAFKLEDIKAVLDDKL</sequence>
<proteinExistence type="predicted"/>
<name>A0A0H5QNA3_9ZZZZ</name>
<dbReference type="EMBL" id="LN853982">
    <property type="protein sequence ID" value="CRY97242.1"/>
    <property type="molecule type" value="Genomic_DNA"/>
</dbReference>
<reference evidence="1" key="2">
    <citation type="submission" date="2015-07" db="EMBL/GenBank/DDBJ databases">
        <title>Plasmids, circular viruses and viroids from rat gut.</title>
        <authorList>
            <person name="Jorgensen T.J."/>
            <person name="Hansen M.A."/>
            <person name="Xu Z."/>
            <person name="Tabak M.A."/>
            <person name="Sorensen S.J."/>
            <person name="Hansen L.H."/>
        </authorList>
    </citation>
    <scope>NUCLEOTIDE SEQUENCE</scope>
    <source>
        <strain evidence="1">RGFK1437</strain>
    </source>
</reference>
<protein>
    <submittedName>
        <fullName evidence="1">Uncharacterized protein</fullName>
    </submittedName>
</protein>